<dbReference type="EMBL" id="MLKD01000006">
    <property type="protein sequence ID" value="OQE25198.1"/>
    <property type="molecule type" value="Genomic_DNA"/>
</dbReference>
<keyword evidence="2" id="KW-1185">Reference proteome</keyword>
<dbReference type="OrthoDB" id="5422613at2759"/>
<accession>A0A1V6TFP3</accession>
<dbReference type="Proteomes" id="UP000191285">
    <property type="component" value="Unassembled WGS sequence"/>
</dbReference>
<reference evidence="2" key="1">
    <citation type="journal article" date="2017" name="Nat. Microbiol.">
        <title>Global analysis of biosynthetic gene clusters reveals vast potential of secondary metabolite production in Penicillium species.</title>
        <authorList>
            <person name="Nielsen J.C."/>
            <person name="Grijseels S."/>
            <person name="Prigent S."/>
            <person name="Ji B."/>
            <person name="Dainat J."/>
            <person name="Nielsen K.F."/>
            <person name="Frisvad J.C."/>
            <person name="Workman M."/>
            <person name="Nielsen J."/>
        </authorList>
    </citation>
    <scope>NUCLEOTIDE SEQUENCE [LARGE SCALE GENOMIC DNA]</scope>
    <source>
        <strain evidence="2">IBT 24891</strain>
    </source>
</reference>
<evidence type="ECO:0000313" key="1">
    <source>
        <dbReference type="EMBL" id="OQE25198.1"/>
    </source>
</evidence>
<name>A0A1V6TFP3_9EURO</name>
<organism evidence="1 2">
    <name type="scientific">Penicillium steckii</name>
    <dbReference type="NCBI Taxonomy" id="303698"/>
    <lineage>
        <taxon>Eukaryota</taxon>
        <taxon>Fungi</taxon>
        <taxon>Dikarya</taxon>
        <taxon>Ascomycota</taxon>
        <taxon>Pezizomycotina</taxon>
        <taxon>Eurotiomycetes</taxon>
        <taxon>Eurotiomycetidae</taxon>
        <taxon>Eurotiales</taxon>
        <taxon>Aspergillaceae</taxon>
        <taxon>Penicillium</taxon>
    </lineage>
</organism>
<protein>
    <submittedName>
        <fullName evidence="1">Uncharacterized protein</fullName>
    </submittedName>
</protein>
<proteinExistence type="predicted"/>
<evidence type="ECO:0000313" key="2">
    <source>
        <dbReference type="Proteomes" id="UP000191285"/>
    </source>
</evidence>
<gene>
    <name evidence="1" type="ORF">PENSTE_c006G07037</name>
</gene>
<sequence>MPIPGPEMINESRLNNAINEVSKEVLVTLAQTLCKENTSAKEIFEKNLFASEDQVPQPDAKHSIHRKNFWTIPITMIMN</sequence>
<comment type="caution">
    <text evidence="1">The sequence shown here is derived from an EMBL/GenBank/DDBJ whole genome shotgun (WGS) entry which is preliminary data.</text>
</comment>
<dbReference type="AlphaFoldDB" id="A0A1V6TFP3"/>